<organism evidence="4 5">
    <name type="scientific">Sedimentisphaera salicampi</name>
    <dbReference type="NCBI Taxonomy" id="1941349"/>
    <lineage>
        <taxon>Bacteria</taxon>
        <taxon>Pseudomonadati</taxon>
        <taxon>Planctomycetota</taxon>
        <taxon>Phycisphaerae</taxon>
        <taxon>Sedimentisphaerales</taxon>
        <taxon>Sedimentisphaeraceae</taxon>
        <taxon>Sedimentisphaera</taxon>
    </lineage>
</organism>
<evidence type="ECO:0000259" key="3">
    <source>
        <dbReference type="Pfam" id="PF25470"/>
    </source>
</evidence>
<evidence type="ECO:0000313" key="4">
    <source>
        <dbReference type="EMBL" id="ARN57000.1"/>
    </source>
</evidence>
<dbReference type="Pfam" id="PF25470">
    <property type="entry name" value="DUF7901"/>
    <property type="match status" value="1"/>
</dbReference>
<accession>A0A1W6LMH6</accession>
<dbReference type="RefSeq" id="WP_085755675.1">
    <property type="nucleotide sequence ID" value="NZ_CP021023.1"/>
</dbReference>
<gene>
    <name evidence="4" type="ORF">STSP1_01393</name>
</gene>
<dbReference type="Proteomes" id="UP000193334">
    <property type="component" value="Chromosome"/>
</dbReference>
<dbReference type="STRING" id="1941349.STSP1_01393"/>
<feature type="signal peptide" evidence="2">
    <location>
        <begin position="1"/>
        <end position="19"/>
    </location>
</feature>
<sequence length="1077" mass="118381" precursor="true">MKKLIFTIIITVLAASVFADWQRDPASDVDKEFISGNEGIDTGTPPTDNSCWMASASNLLAGAGYGSGATIQERAEDIYIDMLNWQATIDPSNTHGTQDGGWIDTALTWWLSSSHNVWPSNPYNVVNVYGNKSKVPWSNADGAKDIGNMLRDYKQVGLSISRPRTSPGGSPSGGHAIAAWGDDGSSAQLGSNPDEVIVADSDRDTGGTDFQSYTYDDYTNPNPGGYDEGNGWYFNFSANHWFIKHIATLTPTDNPVDPGDGPTQLVVGSYKIHQDELESATDLHYTAWTDYDILGYNTDIDWQTSNSPEITESNTHVPSLTRSDITADWDLSDNPVPYCNDVTITTEFVLQGWNGVWYDDVYFTYPGGQETKYLQPPYDSSLGTDIRCDTYDDIPRLLADDFECTQEGPITKIYLWGSWDQDYAEGDPPGNVQKLHLKIYSDDPVGDDPKNPDDDPDNEASKPLELLWEGDFSDFSASQYSIVQEEYFWDPFTNSSLSWDNRIWQYEIDIPESQAFEQQGSRDNPEVYWLGVSADIDGYSYAKFGWKTTSLENGWNDKAVAWKDTLVKTDEFDFWEDRSSHSYQENGSISQGAYDCSGDQALRIGNGDSGSSVFLIMNVNPNSDQVKLRYKIPWAGAVAGVIGAELMVDGDYKGNIVSDGCLWQEMVLSGMAGDTADGEIEIKIRDTYPDYDGDIQITSIEAYSMAKDWEPLVYPDGHELVSQPVDMAFGVVTPQTSQGVFMPEFGWNIVTEDLDNTDIPDISGGYVLGSFDLFGDDGLLGQYRFVHQYPYTQDPETHTFTIQGGPGGSSAPCADFEDVKSPSSYSVGGSFNTQGYDVDFKKFFWLPSGSTTSGTGTVDTSGQAGGSGSELELDNINAEFTFNYPVECLSLLFGEYGGNINLEVNGVFSNFDNFADINGYTIGGCSISVTNGYGNDKGTLQIQGTVNQFKIGGQELFIDDVCPSCGSGGSTVTAANFRFGHSYGRPGKERLWEFSDWLTVSPQQVSLSSGEPADISLNWDGRLPYPASDITPASQMPQAPDCTVYLEGDLNEDCCVNLLDLKMLASNWLECTLAQQR</sequence>
<feature type="domain" description="DUF7901" evidence="3">
    <location>
        <begin position="371"/>
        <end position="577"/>
    </location>
</feature>
<dbReference type="KEGG" id="pbp:STSP1_01393"/>
<feature type="region of interest" description="Disordered" evidence="1">
    <location>
        <begin position="442"/>
        <end position="461"/>
    </location>
</feature>
<evidence type="ECO:0000313" key="5">
    <source>
        <dbReference type="Proteomes" id="UP000193334"/>
    </source>
</evidence>
<keyword evidence="2" id="KW-0732">Signal</keyword>
<protein>
    <recommendedName>
        <fullName evidence="3">DUF7901 domain-containing protein</fullName>
    </recommendedName>
</protein>
<dbReference type="InterPro" id="IPR057223">
    <property type="entry name" value="DUF7901"/>
</dbReference>
<dbReference type="AlphaFoldDB" id="A0A1W6LMH6"/>
<name>A0A1W6LMH6_9BACT</name>
<feature type="region of interest" description="Disordered" evidence="1">
    <location>
        <begin position="161"/>
        <end position="190"/>
    </location>
</feature>
<proteinExistence type="predicted"/>
<evidence type="ECO:0000256" key="1">
    <source>
        <dbReference type="SAM" id="MobiDB-lite"/>
    </source>
</evidence>
<keyword evidence="5" id="KW-1185">Reference proteome</keyword>
<feature type="chain" id="PRO_5013366270" description="DUF7901 domain-containing protein" evidence="2">
    <location>
        <begin position="20"/>
        <end position="1077"/>
    </location>
</feature>
<dbReference type="EMBL" id="CP021023">
    <property type="protein sequence ID" value="ARN57000.1"/>
    <property type="molecule type" value="Genomic_DNA"/>
</dbReference>
<reference evidence="5" key="1">
    <citation type="submission" date="2017-04" db="EMBL/GenBank/DDBJ databases">
        <title>Comparative genomics and description of representatives of a novel lineage of planctomycetes thriving in anoxic sediments.</title>
        <authorList>
            <person name="Spring S."/>
            <person name="Bunk B."/>
            <person name="Sproer C."/>
        </authorList>
    </citation>
    <scope>NUCLEOTIDE SEQUENCE [LARGE SCALE GENOMIC DNA]</scope>
    <source>
        <strain evidence="5">ST-PulAB-D4</strain>
    </source>
</reference>
<evidence type="ECO:0000256" key="2">
    <source>
        <dbReference type="SAM" id="SignalP"/>
    </source>
</evidence>